<feature type="region of interest" description="Disordered" evidence="4">
    <location>
        <begin position="137"/>
        <end position="166"/>
    </location>
</feature>
<evidence type="ECO:0000256" key="3">
    <source>
        <dbReference type="ARBA" id="ARBA00022837"/>
    </source>
</evidence>
<gene>
    <name evidence="7" type="ORF">CAMP_LOCUS4399</name>
</gene>
<proteinExistence type="predicted"/>
<organism evidence="7 8">
    <name type="scientific">Caenorhabditis angaria</name>
    <dbReference type="NCBI Taxonomy" id="860376"/>
    <lineage>
        <taxon>Eukaryota</taxon>
        <taxon>Metazoa</taxon>
        <taxon>Ecdysozoa</taxon>
        <taxon>Nematoda</taxon>
        <taxon>Chromadorea</taxon>
        <taxon>Rhabditida</taxon>
        <taxon>Rhabditina</taxon>
        <taxon>Rhabditomorpha</taxon>
        <taxon>Rhabditoidea</taxon>
        <taxon>Rhabditidae</taxon>
        <taxon>Peloderinae</taxon>
        <taxon>Caenorhabditis</taxon>
    </lineage>
</organism>
<dbReference type="AlphaFoldDB" id="A0A9P1IEG7"/>
<dbReference type="GO" id="GO:0017156">
    <property type="term" value="P:calcium-ion regulated exocytosis"/>
    <property type="evidence" value="ECO:0007669"/>
    <property type="project" value="TreeGrafter"/>
</dbReference>
<keyword evidence="2" id="KW-0677">Repeat</keyword>
<dbReference type="Pfam" id="PF13499">
    <property type="entry name" value="EF-hand_7"/>
    <property type="match status" value="1"/>
</dbReference>
<dbReference type="InterPro" id="IPR011992">
    <property type="entry name" value="EF-hand-dom_pair"/>
</dbReference>
<evidence type="ECO:0000256" key="4">
    <source>
        <dbReference type="SAM" id="MobiDB-lite"/>
    </source>
</evidence>
<dbReference type="PANTHER" id="PTHR10827:SF98">
    <property type="entry name" value="45 KDA CALCIUM-BINDING PROTEIN"/>
    <property type="match status" value="1"/>
</dbReference>
<accession>A0A9P1IEG7</accession>
<sequence length="315" mass="36306">MLKLLYILLFLPIGIIAPPPVENRKVEKIEFGPHLEGVPIERDGDININFRQEIILNESETIKNPKDTEKAIRNMFNSTDTNLDGFLSTEELEEKIQKNLKEHLSKSMAEAVEKFKIIDENGNGKVTWEEFLPHFASDEGDEHKDENGKHVMNKDDANSDDNNDGELSSEEWLAFLHPEHSRRGLFSLAEDIIRVYDRNNDTMISRDEFVNGVPGSVEEENVEFQKMEKEEKVRRLREFDNDIDIDKDGKATFSEIFEYVNPKNVRQVKSEVAEIMLIADVNQDGKLSLTELLDRDWLLMSTALISASNRLHDEM</sequence>
<feature type="signal peptide" evidence="5">
    <location>
        <begin position="1"/>
        <end position="23"/>
    </location>
</feature>
<dbReference type="EMBL" id="CANHGI010000002">
    <property type="protein sequence ID" value="CAI5441762.1"/>
    <property type="molecule type" value="Genomic_DNA"/>
</dbReference>
<dbReference type="Gene3D" id="1.10.238.10">
    <property type="entry name" value="EF-hand"/>
    <property type="match status" value="3"/>
</dbReference>
<feature type="compositionally biased region" description="Basic and acidic residues" evidence="4">
    <location>
        <begin position="141"/>
        <end position="157"/>
    </location>
</feature>
<reference evidence="7" key="1">
    <citation type="submission" date="2022-11" db="EMBL/GenBank/DDBJ databases">
        <authorList>
            <person name="Kikuchi T."/>
        </authorList>
    </citation>
    <scope>NUCLEOTIDE SEQUENCE</scope>
    <source>
        <strain evidence="7">PS1010</strain>
    </source>
</reference>
<evidence type="ECO:0000313" key="7">
    <source>
        <dbReference type="EMBL" id="CAI5441762.1"/>
    </source>
</evidence>
<dbReference type="PROSITE" id="PS00018">
    <property type="entry name" value="EF_HAND_1"/>
    <property type="match status" value="3"/>
</dbReference>
<keyword evidence="8" id="KW-1185">Reference proteome</keyword>
<dbReference type="SMART" id="SM00054">
    <property type="entry name" value="EFh"/>
    <property type="match status" value="5"/>
</dbReference>
<evidence type="ECO:0000256" key="5">
    <source>
        <dbReference type="SAM" id="SignalP"/>
    </source>
</evidence>
<dbReference type="InterPro" id="IPR018247">
    <property type="entry name" value="EF_Hand_1_Ca_BS"/>
</dbReference>
<protein>
    <recommendedName>
        <fullName evidence="6">EF-hand domain-containing protein</fullName>
    </recommendedName>
</protein>
<keyword evidence="3" id="KW-0106">Calcium</keyword>
<evidence type="ECO:0000256" key="2">
    <source>
        <dbReference type="ARBA" id="ARBA00022737"/>
    </source>
</evidence>
<dbReference type="OrthoDB" id="9978834at2759"/>
<feature type="domain" description="EF-hand" evidence="6">
    <location>
        <begin position="106"/>
        <end position="141"/>
    </location>
</feature>
<dbReference type="Proteomes" id="UP001152747">
    <property type="component" value="Unassembled WGS sequence"/>
</dbReference>
<keyword evidence="1" id="KW-0479">Metal-binding</keyword>
<keyword evidence="5" id="KW-0732">Signal</keyword>
<dbReference type="GO" id="GO:0005783">
    <property type="term" value="C:endoplasmic reticulum"/>
    <property type="evidence" value="ECO:0007669"/>
    <property type="project" value="TreeGrafter"/>
</dbReference>
<evidence type="ECO:0000313" key="8">
    <source>
        <dbReference type="Proteomes" id="UP001152747"/>
    </source>
</evidence>
<name>A0A9P1IEG7_9PELO</name>
<dbReference type="GO" id="GO:0005509">
    <property type="term" value="F:calcium ion binding"/>
    <property type="evidence" value="ECO:0007669"/>
    <property type="project" value="InterPro"/>
</dbReference>
<dbReference type="InterPro" id="IPR002048">
    <property type="entry name" value="EF_hand_dom"/>
</dbReference>
<feature type="chain" id="PRO_5040145961" description="EF-hand domain-containing protein" evidence="5">
    <location>
        <begin position="24"/>
        <end position="315"/>
    </location>
</feature>
<feature type="domain" description="EF-hand" evidence="6">
    <location>
        <begin position="189"/>
        <end position="219"/>
    </location>
</feature>
<dbReference type="SUPFAM" id="SSF47473">
    <property type="entry name" value="EF-hand"/>
    <property type="match status" value="2"/>
</dbReference>
<feature type="domain" description="EF-hand" evidence="6">
    <location>
        <begin position="67"/>
        <end position="102"/>
    </location>
</feature>
<evidence type="ECO:0000256" key="1">
    <source>
        <dbReference type="ARBA" id="ARBA00022723"/>
    </source>
</evidence>
<dbReference type="Pfam" id="PF13202">
    <property type="entry name" value="EF-hand_5"/>
    <property type="match status" value="2"/>
</dbReference>
<comment type="caution">
    <text evidence="7">The sequence shown here is derived from an EMBL/GenBank/DDBJ whole genome shotgun (WGS) entry which is preliminary data.</text>
</comment>
<evidence type="ECO:0000259" key="6">
    <source>
        <dbReference type="PROSITE" id="PS50222"/>
    </source>
</evidence>
<dbReference type="PROSITE" id="PS50222">
    <property type="entry name" value="EF_HAND_2"/>
    <property type="match status" value="3"/>
</dbReference>
<dbReference type="PANTHER" id="PTHR10827">
    <property type="entry name" value="RETICULOCALBIN"/>
    <property type="match status" value="1"/>
</dbReference>